<comment type="caution">
    <text evidence="1">The sequence shown here is derived from an EMBL/GenBank/DDBJ whole genome shotgun (WGS) entry which is preliminary data.</text>
</comment>
<keyword evidence="2" id="KW-1185">Reference proteome</keyword>
<reference evidence="1 2" key="1">
    <citation type="journal article" date="2020" name="Front. Microbiol.">
        <title>Phenotypic and Genetic Characterization of the Cheese Ripening Yeast Geotrichum candidum.</title>
        <authorList>
            <person name="Perkins V."/>
            <person name="Vignola S."/>
            <person name="Lessard M.H."/>
            <person name="Plante P.L."/>
            <person name="Corbeil J."/>
            <person name="Dugat-Bony E."/>
            <person name="Frenette M."/>
            <person name="Labrie S."/>
        </authorList>
    </citation>
    <scope>NUCLEOTIDE SEQUENCE [LARGE SCALE GENOMIC DNA]</scope>
    <source>
        <strain evidence="1 2">LMA-1147</strain>
    </source>
</reference>
<evidence type="ECO:0000313" key="1">
    <source>
        <dbReference type="EMBL" id="KAF5095065.1"/>
    </source>
</evidence>
<gene>
    <name evidence="1" type="ORF">D0Z00_003290</name>
</gene>
<accession>A0ACB6V1Q1</accession>
<dbReference type="Proteomes" id="UP000744676">
    <property type="component" value="Unassembled WGS sequence"/>
</dbReference>
<dbReference type="EMBL" id="QVQA01000138">
    <property type="protein sequence ID" value="KAF5095065.1"/>
    <property type="molecule type" value="Genomic_DNA"/>
</dbReference>
<organism evidence="1 2">
    <name type="scientific">Geotrichum galactomycetum</name>
    <dbReference type="NCBI Taxonomy" id="27317"/>
    <lineage>
        <taxon>Eukaryota</taxon>
        <taxon>Fungi</taxon>
        <taxon>Dikarya</taxon>
        <taxon>Ascomycota</taxon>
        <taxon>Saccharomycotina</taxon>
        <taxon>Dipodascomycetes</taxon>
        <taxon>Dipodascales</taxon>
        <taxon>Dipodascaceae</taxon>
        <taxon>Geotrichum</taxon>
    </lineage>
</organism>
<proteinExistence type="predicted"/>
<evidence type="ECO:0000313" key="2">
    <source>
        <dbReference type="Proteomes" id="UP000744676"/>
    </source>
</evidence>
<name>A0ACB6V1Q1_9ASCO</name>
<protein>
    <submittedName>
        <fullName evidence="1">Uncharacterized protein</fullName>
    </submittedName>
</protein>
<sequence length="194" mass="22392">MDNFQYGILGFLWLVSRYHWIKIVPFVSISLLQASHYVETELKPGTPLARQIEDFRAKHIVLLSEGVAWVNFLIFLRLLIELITFRQGSTVGLLAFSFFLRIRLAYSLEQQKVLLKLREIVDARVNQPSTPAKLKDLWFKATMSADSYDHYELDPKKAKLKAEQKKKALEEDRKAASKARENFESEVKGTGNSM</sequence>